<accession>A0A0F9PEF8</accession>
<name>A0A0F9PEF8_9ZZZZ</name>
<dbReference type="AlphaFoldDB" id="A0A0F9PEF8"/>
<evidence type="ECO:0000313" key="2">
    <source>
        <dbReference type="EMBL" id="KKN28534.1"/>
    </source>
</evidence>
<gene>
    <name evidence="2" type="ORF">LCGC14_0853310</name>
</gene>
<comment type="caution">
    <text evidence="2">The sequence shown here is derived from an EMBL/GenBank/DDBJ whole genome shotgun (WGS) entry which is preliminary data.</text>
</comment>
<reference evidence="2" key="1">
    <citation type="journal article" date="2015" name="Nature">
        <title>Complex archaea that bridge the gap between prokaryotes and eukaryotes.</title>
        <authorList>
            <person name="Spang A."/>
            <person name="Saw J.H."/>
            <person name="Jorgensen S.L."/>
            <person name="Zaremba-Niedzwiedzka K."/>
            <person name="Martijn J."/>
            <person name="Lind A.E."/>
            <person name="van Eijk R."/>
            <person name="Schleper C."/>
            <person name="Guy L."/>
            <person name="Ettema T.J."/>
        </authorList>
    </citation>
    <scope>NUCLEOTIDE SEQUENCE</scope>
</reference>
<proteinExistence type="predicted"/>
<organism evidence="2">
    <name type="scientific">marine sediment metagenome</name>
    <dbReference type="NCBI Taxonomy" id="412755"/>
    <lineage>
        <taxon>unclassified sequences</taxon>
        <taxon>metagenomes</taxon>
        <taxon>ecological metagenomes</taxon>
    </lineage>
</organism>
<protein>
    <submittedName>
        <fullName evidence="2">Uncharacterized protein</fullName>
    </submittedName>
</protein>
<dbReference type="EMBL" id="LAZR01002553">
    <property type="protein sequence ID" value="KKN28534.1"/>
    <property type="molecule type" value="Genomic_DNA"/>
</dbReference>
<sequence>MTFYPDRVYPESPDFPEGHEDVPLGPDLYLTVTTYIPELVNSLIPFLDFAGNIEIGATEGISWNAIEQLDISGSTIVMQSLQANELFCQELTTTTLIATGNLIIDNDLVMQGTSDLSVAGTVTQDHVDRGIDTLTQAAEPGDPADNNAVFWLSNGTGAGDAGDFMCKITEGGGTTTFTIADYSAL</sequence>
<feature type="region of interest" description="Disordered" evidence="1">
    <location>
        <begin position="1"/>
        <end position="20"/>
    </location>
</feature>
<evidence type="ECO:0000256" key="1">
    <source>
        <dbReference type="SAM" id="MobiDB-lite"/>
    </source>
</evidence>